<reference evidence="1 2" key="1">
    <citation type="submission" date="2024-04" db="EMBL/GenBank/DDBJ databases">
        <title>Defined microbial consortia suppress multidrug-resistant proinflammatory Enterobacteriaceae via ecological control.</title>
        <authorList>
            <person name="Furuichi M."/>
            <person name="Kawaguchi T."/>
            <person name="Pust M."/>
            <person name="Yasuma K."/>
            <person name="Plichta D."/>
            <person name="Hasegawa N."/>
            <person name="Ohya T."/>
            <person name="Bhattarai S."/>
            <person name="Sasajima S."/>
            <person name="Aoto Y."/>
            <person name="Tuganbaev T."/>
            <person name="Yaginuma M."/>
            <person name="Ueda M."/>
            <person name="Okahashi N."/>
            <person name="Amafuji K."/>
            <person name="Kiridooshi Y."/>
            <person name="Sugita K."/>
            <person name="Strazar M."/>
            <person name="Skelly A."/>
            <person name="Suda W."/>
            <person name="Hattori M."/>
            <person name="Nakamoto N."/>
            <person name="Caballero S."/>
            <person name="Norman J."/>
            <person name="Olle B."/>
            <person name="Tanoue T."/>
            <person name="Arita M."/>
            <person name="Bucci V."/>
            <person name="Atarashi K."/>
            <person name="Xavier R."/>
            <person name="Honda K."/>
        </authorList>
    </citation>
    <scope>NUCLEOTIDE SEQUENCE [LARGE SCALE GENOMIC DNA]</scope>
    <source>
        <strain evidence="2">k04-0078-D8-1</strain>
    </source>
</reference>
<evidence type="ECO:0000313" key="2">
    <source>
        <dbReference type="Proteomes" id="UP001600943"/>
    </source>
</evidence>
<organism evidence="1 2">
    <name type="scientific">Blautia hominis</name>
    <dbReference type="NCBI Taxonomy" id="2025493"/>
    <lineage>
        <taxon>Bacteria</taxon>
        <taxon>Bacillati</taxon>
        <taxon>Bacillota</taxon>
        <taxon>Clostridia</taxon>
        <taxon>Lachnospirales</taxon>
        <taxon>Lachnospiraceae</taxon>
        <taxon>Blautia</taxon>
    </lineage>
</organism>
<sequence>MTRRVNVEIIARFDLEGCITPLEIIWEDGRAFVIDKVVASQRAASLKAGGQGTRYTVMIGGRQAYLFYENPMWFVEGKTDVREI</sequence>
<keyword evidence="2" id="KW-1185">Reference proteome</keyword>
<name>A0ABQ0B3Q1_9FIRM</name>
<gene>
    <name evidence="1" type="ORF">K040078D81_01650</name>
</gene>
<proteinExistence type="predicted"/>
<evidence type="ECO:0000313" key="1">
    <source>
        <dbReference type="EMBL" id="GAA6406048.1"/>
    </source>
</evidence>
<dbReference type="RefSeq" id="WP_226826581.1">
    <property type="nucleotide sequence ID" value="NZ_BAABYW010000001.1"/>
</dbReference>
<accession>A0ABQ0B3Q1</accession>
<dbReference type="Proteomes" id="UP001600943">
    <property type="component" value="Unassembled WGS sequence"/>
</dbReference>
<dbReference type="EMBL" id="BAABYW010000001">
    <property type="protein sequence ID" value="GAA6406048.1"/>
    <property type="molecule type" value="Genomic_DNA"/>
</dbReference>
<protein>
    <submittedName>
        <fullName evidence="1">Uncharacterized protein</fullName>
    </submittedName>
</protein>
<comment type="caution">
    <text evidence="1">The sequence shown here is derived from an EMBL/GenBank/DDBJ whole genome shotgun (WGS) entry which is preliminary data.</text>
</comment>